<dbReference type="HAMAP" id="MF_02087">
    <property type="entry name" value="PLP_homeostasis"/>
    <property type="match status" value="1"/>
</dbReference>
<name>A0ABR4YIU9_9BACT</name>
<dbReference type="InterPro" id="IPR001608">
    <property type="entry name" value="Ala_racemase_N"/>
</dbReference>
<reference evidence="5 6" key="1">
    <citation type="submission" date="2014-09" db="EMBL/GenBank/DDBJ databases">
        <title>Alistipes sp. 627, sp. nov., a novel member of the family Rikenellaceae isolated from human faeces.</title>
        <authorList>
            <person name="Shkoporov A.N."/>
            <person name="Chaplin A.V."/>
            <person name="Motuzova O.V."/>
            <person name="Kafarskaia L.I."/>
            <person name="Khokhlova E.V."/>
            <person name="Efimov B.A."/>
        </authorList>
    </citation>
    <scope>NUCLEOTIDE SEQUENCE [LARGE SCALE GENOMIC DNA]</scope>
    <source>
        <strain evidence="5 6">627</strain>
    </source>
</reference>
<dbReference type="PIRSF" id="PIRSF004848">
    <property type="entry name" value="YBL036c_PLPDEIII"/>
    <property type="match status" value="1"/>
</dbReference>
<dbReference type="Proteomes" id="UP000030889">
    <property type="component" value="Unassembled WGS sequence"/>
</dbReference>
<accession>A0ABR4YIU9</accession>
<comment type="similarity">
    <text evidence="2 3">Belongs to the pyridoxal phosphate-binding protein YggS/PROSC family.</text>
</comment>
<organism evidence="5 6">
    <name type="scientific">Alistipes inops</name>
    <dbReference type="NCBI Taxonomy" id="1501391"/>
    <lineage>
        <taxon>Bacteria</taxon>
        <taxon>Pseudomonadati</taxon>
        <taxon>Bacteroidota</taxon>
        <taxon>Bacteroidia</taxon>
        <taxon>Bacteroidales</taxon>
        <taxon>Rikenellaceae</taxon>
        <taxon>Alistipes</taxon>
    </lineage>
</organism>
<dbReference type="NCBIfam" id="TIGR00044">
    <property type="entry name" value="YggS family pyridoxal phosphate-dependent enzyme"/>
    <property type="match status" value="1"/>
</dbReference>
<dbReference type="RefSeq" id="WP_035473282.1">
    <property type="nucleotide sequence ID" value="NZ_JRGF01000006.1"/>
</dbReference>
<sequence>MSLTERLQEVKTSIPEDVTLVAVSKTHPAEMIREAYDAGQRIFGENRPQELREKYPLLPPDIRWHMIGHLQTNKVKYIAPFVELIHSVDSDRLLAVIDREAARNDRTIDVLFEVHVAMEETKSGWAPEELRSYLAGGAWRTYGNVRIRGLMAVASQTDDDARIRAEFTAVHGLFREFREAYFGAGFDTLSMGMTHDYPIAVECGATMVRIGSRIFGERDYRK</sequence>
<dbReference type="InterPro" id="IPR029066">
    <property type="entry name" value="PLP-binding_barrel"/>
</dbReference>
<dbReference type="Gene3D" id="3.20.20.10">
    <property type="entry name" value="Alanine racemase"/>
    <property type="match status" value="1"/>
</dbReference>
<gene>
    <name evidence="5" type="ORF">LG35_06455</name>
</gene>
<evidence type="ECO:0000313" key="5">
    <source>
        <dbReference type="EMBL" id="KHE42185.1"/>
    </source>
</evidence>
<dbReference type="Pfam" id="PF01168">
    <property type="entry name" value="Ala_racemase_N"/>
    <property type="match status" value="1"/>
</dbReference>
<keyword evidence="6" id="KW-1185">Reference proteome</keyword>
<keyword evidence="1 2" id="KW-0663">Pyridoxal phosphate</keyword>
<evidence type="ECO:0000256" key="2">
    <source>
        <dbReference type="HAMAP-Rule" id="MF_02087"/>
    </source>
</evidence>
<proteinExistence type="inferred from homology"/>
<evidence type="ECO:0000313" key="6">
    <source>
        <dbReference type="Proteomes" id="UP000030889"/>
    </source>
</evidence>
<dbReference type="PANTHER" id="PTHR10146">
    <property type="entry name" value="PROLINE SYNTHETASE CO-TRANSCRIBED BACTERIAL HOMOLOG PROTEIN"/>
    <property type="match status" value="1"/>
</dbReference>
<dbReference type="EMBL" id="JRGF01000006">
    <property type="protein sequence ID" value="KHE42185.1"/>
    <property type="molecule type" value="Genomic_DNA"/>
</dbReference>
<feature type="modified residue" description="N6-(pyridoxal phosphate)lysine" evidence="2">
    <location>
        <position position="25"/>
    </location>
</feature>
<feature type="domain" description="Alanine racemase N-terminal" evidence="4">
    <location>
        <begin position="3"/>
        <end position="218"/>
    </location>
</feature>
<dbReference type="SUPFAM" id="SSF51419">
    <property type="entry name" value="PLP-binding barrel"/>
    <property type="match status" value="1"/>
</dbReference>
<comment type="function">
    <text evidence="2">Pyridoxal 5'-phosphate (PLP)-binding protein, which is involved in PLP homeostasis.</text>
</comment>
<dbReference type="CDD" id="cd00635">
    <property type="entry name" value="PLPDE_III_YBL036c_like"/>
    <property type="match status" value="1"/>
</dbReference>
<evidence type="ECO:0000259" key="4">
    <source>
        <dbReference type="Pfam" id="PF01168"/>
    </source>
</evidence>
<dbReference type="PROSITE" id="PS01211">
    <property type="entry name" value="UPF0001"/>
    <property type="match status" value="1"/>
</dbReference>
<dbReference type="PANTHER" id="PTHR10146:SF14">
    <property type="entry name" value="PYRIDOXAL PHOSPHATE HOMEOSTASIS PROTEIN"/>
    <property type="match status" value="1"/>
</dbReference>
<protein>
    <recommendedName>
        <fullName evidence="2">Pyridoxal phosphate homeostasis protein</fullName>
        <shortName evidence="2">PLP homeostasis protein</shortName>
    </recommendedName>
</protein>
<dbReference type="InterPro" id="IPR011078">
    <property type="entry name" value="PyrdxlP_homeostasis"/>
</dbReference>
<comment type="caution">
    <text evidence="5">The sequence shown here is derived from an EMBL/GenBank/DDBJ whole genome shotgun (WGS) entry which is preliminary data.</text>
</comment>
<evidence type="ECO:0000256" key="1">
    <source>
        <dbReference type="ARBA" id="ARBA00022898"/>
    </source>
</evidence>
<evidence type="ECO:0000256" key="3">
    <source>
        <dbReference type="RuleBase" id="RU004514"/>
    </source>
</evidence>